<dbReference type="Proteomes" id="UP000019402">
    <property type="component" value="Unassembled WGS sequence"/>
</dbReference>
<keyword evidence="1" id="KW-0472">Membrane</keyword>
<keyword evidence="1" id="KW-1133">Transmembrane helix</keyword>
<evidence type="ECO:0000313" key="2">
    <source>
        <dbReference type="EMBL" id="GAF04133.1"/>
    </source>
</evidence>
<dbReference type="PANTHER" id="PTHR30625:SF17">
    <property type="entry name" value="TOLQ-RELATED"/>
    <property type="match status" value="1"/>
</dbReference>
<dbReference type="RefSeq" id="WP_235208234.1">
    <property type="nucleotide sequence ID" value="NZ_BAMD01000038.1"/>
</dbReference>
<sequence length="145" mass="16067">MNPILLIQNATEQTAELAEAVAENQMNYIDMAIKGGWIMIPLVLLSFVAVYIFFERYFAIKKAASEDLSFMNKMKEYIHEGKIDSAYSLCQQVDNPVSRMIEKGISRIGRPLQDVNTAIENVGNLEISRLEKGLPTLATVAGGAP</sequence>
<dbReference type="eggNOG" id="COG0811">
    <property type="taxonomic scope" value="Bacteria"/>
</dbReference>
<dbReference type="PANTHER" id="PTHR30625">
    <property type="entry name" value="PROTEIN TOLQ"/>
    <property type="match status" value="1"/>
</dbReference>
<dbReference type="InterPro" id="IPR050790">
    <property type="entry name" value="ExbB/TolQ_transport"/>
</dbReference>
<accession>W7Y9G0</accession>
<dbReference type="EMBL" id="BAMD01000038">
    <property type="protein sequence ID" value="GAF04133.1"/>
    <property type="molecule type" value="Genomic_DNA"/>
</dbReference>
<dbReference type="STRING" id="869213.GCA_000517085_00317"/>
<organism evidence="2 3">
    <name type="scientific">Saccharicrinis fermentans DSM 9555 = JCM 21142</name>
    <dbReference type="NCBI Taxonomy" id="869213"/>
    <lineage>
        <taxon>Bacteria</taxon>
        <taxon>Pseudomonadati</taxon>
        <taxon>Bacteroidota</taxon>
        <taxon>Bacteroidia</taxon>
        <taxon>Marinilabiliales</taxon>
        <taxon>Marinilabiliaceae</taxon>
        <taxon>Saccharicrinis</taxon>
    </lineage>
</organism>
<dbReference type="AlphaFoldDB" id="W7Y9G0"/>
<feature type="transmembrane region" description="Helical" evidence="1">
    <location>
        <begin position="36"/>
        <end position="54"/>
    </location>
</feature>
<dbReference type="GO" id="GO:0005886">
    <property type="term" value="C:plasma membrane"/>
    <property type="evidence" value="ECO:0007669"/>
    <property type="project" value="TreeGrafter"/>
</dbReference>
<evidence type="ECO:0000256" key="1">
    <source>
        <dbReference type="SAM" id="Phobius"/>
    </source>
</evidence>
<name>W7Y9G0_9BACT</name>
<dbReference type="GO" id="GO:0017038">
    <property type="term" value="P:protein import"/>
    <property type="evidence" value="ECO:0007669"/>
    <property type="project" value="TreeGrafter"/>
</dbReference>
<proteinExistence type="predicted"/>
<comment type="caution">
    <text evidence="2">The sequence shown here is derived from an EMBL/GenBank/DDBJ whole genome shotgun (WGS) entry which is preliminary data.</text>
</comment>
<keyword evidence="1" id="KW-0812">Transmembrane</keyword>
<reference evidence="2 3" key="1">
    <citation type="journal article" date="2014" name="Genome Announc.">
        <title>Draft Genome Sequence of Cytophaga fermentans JCM 21142T, a Facultative Anaerobe Isolated from Marine Mud.</title>
        <authorList>
            <person name="Starns D."/>
            <person name="Oshima K."/>
            <person name="Suda W."/>
            <person name="Iino T."/>
            <person name="Yuki M."/>
            <person name="Inoue J."/>
            <person name="Kitamura K."/>
            <person name="Iida T."/>
            <person name="Darby A."/>
            <person name="Hattori M."/>
            <person name="Ohkuma M."/>
        </authorList>
    </citation>
    <scope>NUCLEOTIDE SEQUENCE [LARGE SCALE GENOMIC DNA]</scope>
    <source>
        <strain evidence="2 3">JCM 21142</strain>
    </source>
</reference>
<gene>
    <name evidence="2" type="ORF">JCM21142_72828</name>
</gene>
<keyword evidence="3" id="KW-1185">Reference proteome</keyword>
<evidence type="ECO:0000313" key="3">
    <source>
        <dbReference type="Proteomes" id="UP000019402"/>
    </source>
</evidence>
<protein>
    <submittedName>
        <fullName evidence="2">Protein TolQ</fullName>
    </submittedName>
</protein>